<dbReference type="AlphaFoldDB" id="A0A505DGW2"/>
<dbReference type="OrthoDB" id="122135at2"/>
<evidence type="ECO:0000313" key="3">
    <source>
        <dbReference type="Proteomes" id="UP000317378"/>
    </source>
</evidence>
<dbReference type="InterPro" id="IPR039422">
    <property type="entry name" value="MarR/SlyA-like"/>
</dbReference>
<organism evidence="2 3">
    <name type="scientific">Streptomyces sporangiiformans</name>
    <dbReference type="NCBI Taxonomy" id="2315329"/>
    <lineage>
        <taxon>Bacteria</taxon>
        <taxon>Bacillati</taxon>
        <taxon>Actinomycetota</taxon>
        <taxon>Actinomycetes</taxon>
        <taxon>Kitasatosporales</taxon>
        <taxon>Streptomycetaceae</taxon>
        <taxon>Streptomyces</taxon>
    </lineage>
</organism>
<dbReference type="Proteomes" id="UP000317378">
    <property type="component" value="Unassembled WGS sequence"/>
</dbReference>
<evidence type="ECO:0000313" key="2">
    <source>
        <dbReference type="EMBL" id="TPQ16181.1"/>
    </source>
</evidence>
<keyword evidence="3" id="KW-1185">Reference proteome</keyword>
<protein>
    <submittedName>
        <fullName evidence="2">MarR family transcriptional regulator</fullName>
    </submittedName>
</protein>
<dbReference type="PROSITE" id="PS50995">
    <property type="entry name" value="HTH_MARR_2"/>
    <property type="match status" value="1"/>
</dbReference>
<accession>A0A505DGW2</accession>
<dbReference type="RefSeq" id="WP_119106060.1">
    <property type="nucleotide sequence ID" value="NZ_QXMJ01000339.1"/>
</dbReference>
<dbReference type="InterPro" id="IPR036388">
    <property type="entry name" value="WH-like_DNA-bd_sf"/>
</dbReference>
<dbReference type="EMBL" id="VCHX02000339">
    <property type="protein sequence ID" value="TPQ16181.1"/>
    <property type="molecule type" value="Genomic_DNA"/>
</dbReference>
<dbReference type="GO" id="GO:0006950">
    <property type="term" value="P:response to stress"/>
    <property type="evidence" value="ECO:0007669"/>
    <property type="project" value="TreeGrafter"/>
</dbReference>
<dbReference type="PRINTS" id="PR00598">
    <property type="entry name" value="HTHMARR"/>
</dbReference>
<dbReference type="GO" id="GO:0003700">
    <property type="term" value="F:DNA-binding transcription factor activity"/>
    <property type="evidence" value="ECO:0007669"/>
    <property type="project" value="InterPro"/>
</dbReference>
<feature type="domain" description="HTH marR-type" evidence="1">
    <location>
        <begin position="4"/>
        <end position="138"/>
    </location>
</feature>
<gene>
    <name evidence="2" type="ORF">FGD71_043170</name>
</gene>
<dbReference type="InterPro" id="IPR036390">
    <property type="entry name" value="WH_DNA-bd_sf"/>
</dbReference>
<dbReference type="SMART" id="SM00347">
    <property type="entry name" value="HTH_MARR"/>
    <property type="match status" value="1"/>
</dbReference>
<dbReference type="SUPFAM" id="SSF46785">
    <property type="entry name" value="Winged helix' DNA-binding domain"/>
    <property type="match status" value="1"/>
</dbReference>
<proteinExistence type="predicted"/>
<sequence>MTDEVNIGVLLFVAYRAMENRAFAAVAAAGYEDITPAQGKLLQRVDEDGSRLSELAESAQVTKQTAGYLVDQLERGGYVERCPDPGDARARLVRLTGKARDLLPIGAAAVSEVEAEWTSYLGKRRMEQLRDTLTRLREITDPYIDR</sequence>
<reference evidence="2 3" key="1">
    <citation type="submission" date="2019-06" db="EMBL/GenBank/DDBJ databases">
        <title>Streptomyces sporangiiformans sp. nov., a novel actinomycete isolated from soil in Mount Song.</title>
        <authorList>
            <person name="Han L."/>
        </authorList>
    </citation>
    <scope>NUCLEOTIDE SEQUENCE [LARGE SCALE GENOMIC DNA]</scope>
    <source>
        <strain evidence="2 3">NEAU-SSA 1</strain>
    </source>
</reference>
<name>A0A505DGW2_9ACTN</name>
<evidence type="ECO:0000259" key="1">
    <source>
        <dbReference type="PROSITE" id="PS50995"/>
    </source>
</evidence>
<dbReference type="Pfam" id="PF12802">
    <property type="entry name" value="MarR_2"/>
    <property type="match status" value="1"/>
</dbReference>
<dbReference type="PANTHER" id="PTHR33164">
    <property type="entry name" value="TRANSCRIPTIONAL REGULATOR, MARR FAMILY"/>
    <property type="match status" value="1"/>
</dbReference>
<comment type="caution">
    <text evidence="2">The sequence shown here is derived from an EMBL/GenBank/DDBJ whole genome shotgun (WGS) entry which is preliminary data.</text>
</comment>
<dbReference type="PANTHER" id="PTHR33164:SF99">
    <property type="entry name" value="MARR FAMILY REGULATORY PROTEIN"/>
    <property type="match status" value="1"/>
</dbReference>
<dbReference type="InterPro" id="IPR000835">
    <property type="entry name" value="HTH_MarR-typ"/>
</dbReference>
<dbReference type="Gene3D" id="1.10.10.10">
    <property type="entry name" value="Winged helix-like DNA-binding domain superfamily/Winged helix DNA-binding domain"/>
    <property type="match status" value="1"/>
</dbReference>